<protein>
    <submittedName>
        <fullName evidence="2">Uncharacterized protein</fullName>
    </submittedName>
</protein>
<comment type="caution">
    <text evidence="2">The sequence shown here is derived from an EMBL/GenBank/DDBJ whole genome shotgun (WGS) entry which is preliminary data.</text>
</comment>
<gene>
    <name evidence="2" type="ORF">K8U81_08425</name>
</gene>
<reference evidence="2" key="1">
    <citation type="journal article" date="2021" name="PeerJ">
        <title>Extensive microbial diversity within the chicken gut microbiome revealed by metagenomics and culture.</title>
        <authorList>
            <person name="Gilroy R."/>
            <person name="Ravi A."/>
            <person name="Getino M."/>
            <person name="Pursley I."/>
            <person name="Horton D.L."/>
            <person name="Alikhan N.F."/>
            <person name="Baker D."/>
            <person name="Gharbi K."/>
            <person name="Hall N."/>
            <person name="Watson M."/>
            <person name="Adriaenssens E.M."/>
            <person name="Foster-Nyarko E."/>
            <person name="Jarju S."/>
            <person name="Secka A."/>
            <person name="Antonio M."/>
            <person name="Oren A."/>
            <person name="Chaudhuri R.R."/>
            <person name="La Ragione R."/>
            <person name="Hildebrand F."/>
            <person name="Pallen M.J."/>
        </authorList>
    </citation>
    <scope>NUCLEOTIDE SEQUENCE</scope>
    <source>
        <strain evidence="2">CHK165-8395</strain>
    </source>
</reference>
<sequence>LYHLKSPLDIVKDIVLSSISWATYKTRDVTRAQYKTFKDFIDAIPVDDITCKIRAACRCSDPAAKELLDEFLSIVWQYVDGDSLEDEIIRSALSANTELQEKAKELIRQDWEKENERLLTEAQKKLDLLRVELKSAAEDLGKAQEAFNKTKAEDERLSDIIAEKEKLADGVEKAIAERIQKARENAADFIASMAFVGGQPVQIVGTTTPTSVDAASELDMAVYRTFPEFEHFDELEAHHSWADVINTAVFELAEAGVAEQYRSGLAAFLCAAYIEKQPLLLAGPNAIDIAQAFCAAVTAHKHGELYCEGGCVRQAIEKIGADGEDIVIINNLLAGGWMNRLPEILFQKDIFYIATHPYAEDVQVEPKSLYSFTLPLFTEFLVDKKATGKYYGGYFSDDFKPYLAGKGARKELTILSKLGLSSLVRSKINSLMATIHNIYPSTTTDDDFLFFIFPISYASMAINELAAAIADPQKSIEISANLKRDLQHVLGEN</sequence>
<dbReference type="Proteomes" id="UP000718012">
    <property type="component" value="Unassembled WGS sequence"/>
</dbReference>
<keyword evidence="1" id="KW-0175">Coiled coil</keyword>
<organism evidence="2 3">
    <name type="scientific">Phocaeicola coprocola</name>
    <dbReference type="NCBI Taxonomy" id="310298"/>
    <lineage>
        <taxon>Bacteria</taxon>
        <taxon>Pseudomonadati</taxon>
        <taxon>Bacteroidota</taxon>
        <taxon>Bacteroidia</taxon>
        <taxon>Bacteroidales</taxon>
        <taxon>Bacteroidaceae</taxon>
        <taxon>Phocaeicola</taxon>
    </lineage>
</organism>
<feature type="coiled-coil region" evidence="1">
    <location>
        <begin position="89"/>
        <end position="153"/>
    </location>
</feature>
<evidence type="ECO:0000313" key="3">
    <source>
        <dbReference type="Proteomes" id="UP000718012"/>
    </source>
</evidence>
<reference evidence="2" key="2">
    <citation type="submission" date="2021-09" db="EMBL/GenBank/DDBJ databases">
        <authorList>
            <person name="Gilroy R."/>
        </authorList>
    </citation>
    <scope>NUCLEOTIDE SEQUENCE</scope>
    <source>
        <strain evidence="2">CHK165-8395</strain>
    </source>
</reference>
<proteinExistence type="predicted"/>
<evidence type="ECO:0000313" key="2">
    <source>
        <dbReference type="EMBL" id="HJF08198.1"/>
    </source>
</evidence>
<dbReference type="AlphaFoldDB" id="A0A921K3D8"/>
<dbReference type="EMBL" id="DYXD01000185">
    <property type="protein sequence ID" value="HJF08198.1"/>
    <property type="molecule type" value="Genomic_DNA"/>
</dbReference>
<accession>A0A921K3D8</accession>
<name>A0A921K3D8_9BACT</name>
<feature type="non-terminal residue" evidence="2">
    <location>
        <position position="1"/>
    </location>
</feature>
<evidence type="ECO:0000256" key="1">
    <source>
        <dbReference type="SAM" id="Coils"/>
    </source>
</evidence>